<feature type="region of interest" description="Disordered" evidence="1">
    <location>
        <begin position="760"/>
        <end position="782"/>
    </location>
</feature>
<keyword evidence="5" id="KW-1185">Reference proteome</keyword>
<dbReference type="SMART" id="SM00220">
    <property type="entry name" value="S_TKc"/>
    <property type="match status" value="1"/>
</dbReference>
<feature type="domain" description="Protein kinase" evidence="3">
    <location>
        <begin position="808"/>
        <end position="1231"/>
    </location>
</feature>
<evidence type="ECO:0000256" key="1">
    <source>
        <dbReference type="SAM" id="MobiDB-lite"/>
    </source>
</evidence>
<dbReference type="Gene3D" id="3.30.200.20">
    <property type="entry name" value="Phosphorylase Kinase, domain 1"/>
    <property type="match status" value="1"/>
</dbReference>
<reference evidence="4 5" key="1">
    <citation type="journal article" date="2023" name="IScience">
        <title>Expanded male sex-determining region conserved during the evolution of homothallism in the green alga Volvox.</title>
        <authorList>
            <person name="Yamamoto K."/>
            <person name="Matsuzaki R."/>
            <person name="Mahakham W."/>
            <person name="Heman W."/>
            <person name="Sekimoto H."/>
            <person name="Kawachi M."/>
            <person name="Minakuchi Y."/>
            <person name="Toyoda A."/>
            <person name="Nozaki H."/>
        </authorList>
    </citation>
    <scope>NUCLEOTIDE SEQUENCE [LARGE SCALE GENOMIC DNA]</scope>
    <source>
        <strain evidence="4 5">NIES-4468</strain>
    </source>
</reference>
<evidence type="ECO:0000259" key="3">
    <source>
        <dbReference type="PROSITE" id="PS50011"/>
    </source>
</evidence>
<dbReference type="PROSITE" id="PS00108">
    <property type="entry name" value="PROTEIN_KINASE_ST"/>
    <property type="match status" value="1"/>
</dbReference>
<accession>A0ABQ5S6L1</accession>
<keyword evidence="2" id="KW-0732">Signal</keyword>
<feature type="region of interest" description="Disordered" evidence="1">
    <location>
        <begin position="303"/>
        <end position="348"/>
    </location>
</feature>
<name>A0ABQ5S6L1_9CHLO</name>
<dbReference type="PROSITE" id="PS50011">
    <property type="entry name" value="PROTEIN_KINASE_DOM"/>
    <property type="match status" value="1"/>
</dbReference>
<organism evidence="4 5">
    <name type="scientific">Volvox africanus</name>
    <dbReference type="NCBI Taxonomy" id="51714"/>
    <lineage>
        <taxon>Eukaryota</taxon>
        <taxon>Viridiplantae</taxon>
        <taxon>Chlorophyta</taxon>
        <taxon>core chlorophytes</taxon>
        <taxon>Chlorophyceae</taxon>
        <taxon>CS clade</taxon>
        <taxon>Chlamydomonadales</taxon>
        <taxon>Volvocaceae</taxon>
        <taxon>Volvox</taxon>
    </lineage>
</organism>
<feature type="signal peptide" evidence="2">
    <location>
        <begin position="1"/>
        <end position="22"/>
    </location>
</feature>
<feature type="region of interest" description="Disordered" evidence="1">
    <location>
        <begin position="1236"/>
        <end position="1285"/>
    </location>
</feature>
<feature type="compositionally biased region" description="Polar residues" evidence="1">
    <location>
        <begin position="1239"/>
        <end position="1253"/>
    </location>
</feature>
<dbReference type="Proteomes" id="UP001165090">
    <property type="component" value="Unassembled WGS sequence"/>
</dbReference>
<dbReference type="InterPro" id="IPR000719">
    <property type="entry name" value="Prot_kinase_dom"/>
</dbReference>
<dbReference type="Pfam" id="PF00069">
    <property type="entry name" value="Pkinase"/>
    <property type="match status" value="1"/>
</dbReference>
<feature type="compositionally biased region" description="Low complexity" evidence="1">
    <location>
        <begin position="773"/>
        <end position="782"/>
    </location>
</feature>
<dbReference type="PANTHER" id="PTHR44329:SF214">
    <property type="entry name" value="PROTEIN KINASE DOMAIN-CONTAINING PROTEIN"/>
    <property type="match status" value="1"/>
</dbReference>
<evidence type="ECO:0000256" key="2">
    <source>
        <dbReference type="SAM" id="SignalP"/>
    </source>
</evidence>
<dbReference type="InterPro" id="IPR001245">
    <property type="entry name" value="Ser-Thr/Tyr_kinase_cat_dom"/>
</dbReference>
<feature type="chain" id="PRO_5046537324" description="Protein kinase domain-containing protein" evidence="2">
    <location>
        <begin position="23"/>
        <end position="1285"/>
    </location>
</feature>
<dbReference type="InterPro" id="IPR051681">
    <property type="entry name" value="Ser/Thr_Kinases-Pseudokinases"/>
</dbReference>
<sequence length="1285" mass="131757">PGGSTAAFAISFCCTLVQCCRSGWPAVHLLACDNAGPSGGLFHAAGAGFGAHRRDRGACPAAISPGACRTCGFGAIVRFQCGLHVELPDTCGGGGGALAENLGAEGSGASATAVTTTPSASLGSLGPAAARGGKLLKSGLRSCDSQDAFNRNPSTRAQYGMHFRQTAADMSSAAGGMTHLKPAAGSSSSVTAAAQQQQLHDPQQPQLEPAIMRTPLQAQQRVATTSPPIRTGGGAVGIADAAFGELALALAARGSTAQSMGEVGAILTGGMSSTGATFHSPGLLRAKAFKLSHTLLQRLIEGGGGSGGDGGATSAVSDSLSAGKYGSSDTTHTVSGRKGNRGSRHERDGASPLGFIISSCARWVQDVRHPSRDLCLLMLAGSGSRNGGGHVGSDGAPGPASGSANSVKSLVLLCLEVSRGAGIFLSLYLTFPSQLPVPLLEAVRDSCGELLHRIFGRVVQMKLREDLSAEVDTLRLGVPGSYAVLPSFMMSNSFSRDERDRMDPDTMSCGGPSTLGTTGLVTAPMAAAGGEVRPPGRLAKTVTMTQLEVGTTGFLSGHSSFEENLCTADTTGLGTDGDVIGNMAPDLVSDLEFNIDVSALKARSQRSVATPAIVATTGARMLHAAADATSRASRGSLFPVVQGLSLSALLPAASSGTGRGGATARLHRGAGSAMSGPASIVPMLLGTTGNVSVAGSVRIMDQSLSGDLLQTVTADFGSIIGAGAPTAASVLTVQEADAAGSMRAHFGLLVESLMGSIRSTTAPTPSMASPEGASNATSTAPFTASSSTRATYRSIGASVGNPEDLEEIQLYDILGEGASGVVLRGVMGTVPVATKLIEIPHVEEHVDDKQRAADTADNAPTAKAAKDHLSARHTMYRNAMELAVLKSTTHVNIVQCLGVFDNVYLEHMQNSSGARGCVLRRASAAIKESPSGSPLCTAIVTELCDNCLSSVLADKTFPRVISAAVSPGRSVSIESGSGGGGASERNYYKYDMKGVYLTILEIALALRHLHSRRLVHRDLKPANVLLKNSQSDPRGWTSKLADFGFTQLLDRQEWRLPDNNNNNNNNSGGGGGVVGGAGGRTKGTPTGGSVQRTGSSACLFGTTTSSGGSNVVMCAASGVNICYTIQEQACGTVTHMAPEAMRPNAKIDGSVDIYALGIVMWDIIAGRGYRPYRDLQPEQIPSAVMGGMRPAFPDWVPTPYRKLAQSCWSAEPHRRPTAAEVVTTVKSHLELMHVHQQVPGRSSHSPTLSTASNAAAVRGGPISKAPKNGNSCRPGDTGVAGGTRE</sequence>
<dbReference type="Gene3D" id="1.10.510.10">
    <property type="entry name" value="Transferase(Phosphotransferase) domain 1"/>
    <property type="match status" value="1"/>
</dbReference>
<comment type="caution">
    <text evidence="4">The sequence shown here is derived from an EMBL/GenBank/DDBJ whole genome shotgun (WGS) entry which is preliminary data.</text>
</comment>
<feature type="region of interest" description="Disordered" evidence="1">
    <location>
        <begin position="1056"/>
        <end position="1091"/>
    </location>
</feature>
<dbReference type="PANTHER" id="PTHR44329">
    <property type="entry name" value="SERINE/THREONINE-PROTEIN KINASE TNNI3K-RELATED"/>
    <property type="match status" value="1"/>
</dbReference>
<protein>
    <recommendedName>
        <fullName evidence="3">Protein kinase domain-containing protein</fullName>
    </recommendedName>
</protein>
<dbReference type="Pfam" id="PF07714">
    <property type="entry name" value="PK_Tyr_Ser-Thr"/>
    <property type="match status" value="1"/>
</dbReference>
<proteinExistence type="predicted"/>
<gene>
    <name evidence="4" type="ORF">VaNZ11_008846</name>
</gene>
<dbReference type="EMBL" id="BSDZ01000023">
    <property type="protein sequence ID" value="GLI65304.1"/>
    <property type="molecule type" value="Genomic_DNA"/>
</dbReference>
<dbReference type="InterPro" id="IPR011009">
    <property type="entry name" value="Kinase-like_dom_sf"/>
</dbReference>
<dbReference type="InterPro" id="IPR008271">
    <property type="entry name" value="Ser/Thr_kinase_AS"/>
</dbReference>
<evidence type="ECO:0000313" key="4">
    <source>
        <dbReference type="EMBL" id="GLI65304.1"/>
    </source>
</evidence>
<evidence type="ECO:0000313" key="5">
    <source>
        <dbReference type="Proteomes" id="UP001165090"/>
    </source>
</evidence>
<dbReference type="SUPFAM" id="SSF56112">
    <property type="entry name" value="Protein kinase-like (PK-like)"/>
    <property type="match status" value="1"/>
</dbReference>
<feature type="compositionally biased region" description="Gly residues" evidence="1">
    <location>
        <begin position="1067"/>
        <end position="1081"/>
    </location>
</feature>
<feature type="non-terminal residue" evidence="4">
    <location>
        <position position="1"/>
    </location>
</feature>